<evidence type="ECO:0000256" key="1">
    <source>
        <dbReference type="SAM" id="MobiDB-lite"/>
    </source>
</evidence>
<feature type="compositionally biased region" description="Basic and acidic residues" evidence="1">
    <location>
        <begin position="136"/>
        <end position="151"/>
    </location>
</feature>
<protein>
    <submittedName>
        <fullName evidence="2">Uncharacterized protein</fullName>
    </submittedName>
</protein>
<evidence type="ECO:0000313" key="2">
    <source>
        <dbReference type="EMBL" id="KAH7545369.1"/>
    </source>
</evidence>
<evidence type="ECO:0000313" key="3">
    <source>
        <dbReference type="Proteomes" id="UP000813462"/>
    </source>
</evidence>
<reference evidence="2" key="1">
    <citation type="journal article" date="2021" name="Front. Plant Sci.">
        <title>Chromosome-Scale Genome Assembly for Chinese Sour Jujube and Insights Into Its Genome Evolution and Domestication Signature.</title>
        <authorList>
            <person name="Shen L.-Y."/>
            <person name="Luo H."/>
            <person name="Wang X.-L."/>
            <person name="Wang X.-M."/>
            <person name="Qiu X.-J."/>
            <person name="Liu H."/>
            <person name="Zhou S.-S."/>
            <person name="Jia K.-H."/>
            <person name="Nie S."/>
            <person name="Bao Y.-T."/>
            <person name="Zhang R.-G."/>
            <person name="Yun Q.-Z."/>
            <person name="Chai Y.-H."/>
            <person name="Lu J.-Y."/>
            <person name="Li Y."/>
            <person name="Zhao S.-W."/>
            <person name="Mao J.-F."/>
            <person name="Jia S.-G."/>
            <person name="Mao Y.-M."/>
        </authorList>
    </citation>
    <scope>NUCLEOTIDE SEQUENCE</scope>
    <source>
        <strain evidence="2">AT0</strain>
        <tissue evidence="2">Leaf</tissue>
    </source>
</reference>
<dbReference type="AlphaFoldDB" id="A0A978W085"/>
<feature type="region of interest" description="Disordered" evidence="1">
    <location>
        <begin position="96"/>
        <end position="183"/>
    </location>
</feature>
<sequence length="215" mass="24463">MMNSNLQFLRRTLQVAISVSLLSLFLCYSSGISLFPHSFSVYFSTCLFSIFTRSLERKYMFLVCNGILAFLAKSSVSSTSSSTFVGESELTVDRVPASNISAFEEEEEEEDEDEDEDEDEEQELEYQGNESLYASDNHDEVKTEALKAEHEGNEEEGSWSLSMKQENEEDEMEGIETGNEGVVASTDELNKKFEEFIRKMKEEIRIEAQQQLIAV</sequence>
<dbReference type="PANTHER" id="PTHR34947">
    <property type="entry name" value="TRANSMEMBRANE PROTEIN"/>
    <property type="match status" value="1"/>
</dbReference>
<dbReference type="PANTHER" id="PTHR34947:SF4">
    <property type="entry name" value="TRANSMEMBRANE PROTEIN"/>
    <property type="match status" value="1"/>
</dbReference>
<feature type="compositionally biased region" description="Acidic residues" evidence="1">
    <location>
        <begin position="103"/>
        <end position="124"/>
    </location>
</feature>
<dbReference type="EMBL" id="JAEACU010000001">
    <property type="protein sequence ID" value="KAH7545369.1"/>
    <property type="molecule type" value="Genomic_DNA"/>
</dbReference>
<gene>
    <name evidence="2" type="ORF">FEM48_Zijuj01G0086300</name>
</gene>
<proteinExistence type="predicted"/>
<organism evidence="2 3">
    <name type="scientific">Ziziphus jujuba var. spinosa</name>
    <dbReference type="NCBI Taxonomy" id="714518"/>
    <lineage>
        <taxon>Eukaryota</taxon>
        <taxon>Viridiplantae</taxon>
        <taxon>Streptophyta</taxon>
        <taxon>Embryophyta</taxon>
        <taxon>Tracheophyta</taxon>
        <taxon>Spermatophyta</taxon>
        <taxon>Magnoliopsida</taxon>
        <taxon>eudicotyledons</taxon>
        <taxon>Gunneridae</taxon>
        <taxon>Pentapetalae</taxon>
        <taxon>rosids</taxon>
        <taxon>fabids</taxon>
        <taxon>Rosales</taxon>
        <taxon>Rhamnaceae</taxon>
        <taxon>Paliureae</taxon>
        <taxon>Ziziphus</taxon>
    </lineage>
</organism>
<name>A0A978W085_ZIZJJ</name>
<dbReference type="Proteomes" id="UP000813462">
    <property type="component" value="Unassembled WGS sequence"/>
</dbReference>
<accession>A0A978W085</accession>
<comment type="caution">
    <text evidence="2">The sequence shown here is derived from an EMBL/GenBank/DDBJ whole genome shotgun (WGS) entry which is preliminary data.</text>
</comment>